<feature type="signal peptide" evidence="6">
    <location>
        <begin position="1"/>
        <end position="23"/>
    </location>
</feature>
<evidence type="ECO:0000256" key="6">
    <source>
        <dbReference type="SAM" id="SignalP"/>
    </source>
</evidence>
<feature type="region of interest" description="Disordered" evidence="5">
    <location>
        <begin position="26"/>
        <end position="47"/>
    </location>
</feature>
<dbReference type="InterPro" id="IPR022411">
    <property type="entry name" value="C-typ_cyt_methanol_metab-rel"/>
</dbReference>
<dbReference type="PROSITE" id="PS51007">
    <property type="entry name" value="CYTC"/>
    <property type="match status" value="1"/>
</dbReference>
<keyword evidence="2 4" id="KW-0479">Metal-binding</keyword>
<dbReference type="AlphaFoldDB" id="A0A840SH76"/>
<keyword evidence="3 4" id="KW-0408">Iron</keyword>
<dbReference type="GO" id="GO:0020037">
    <property type="term" value="F:heme binding"/>
    <property type="evidence" value="ECO:0007669"/>
    <property type="project" value="InterPro"/>
</dbReference>
<proteinExistence type="predicted"/>
<feature type="domain" description="Cytochrome c" evidence="7">
    <location>
        <begin position="40"/>
        <end position="140"/>
    </location>
</feature>
<dbReference type="Pfam" id="PF13442">
    <property type="entry name" value="Cytochrome_CBB3"/>
    <property type="match status" value="1"/>
</dbReference>
<keyword evidence="9" id="KW-1185">Reference proteome</keyword>
<keyword evidence="6" id="KW-0732">Signal</keyword>
<dbReference type="GO" id="GO:0009055">
    <property type="term" value="F:electron transfer activity"/>
    <property type="evidence" value="ECO:0007669"/>
    <property type="project" value="InterPro"/>
</dbReference>
<accession>A0A840SH76</accession>
<organism evidence="8 9">
    <name type="scientific">Amaricoccus macauensis</name>
    <dbReference type="NCBI Taxonomy" id="57001"/>
    <lineage>
        <taxon>Bacteria</taxon>
        <taxon>Pseudomonadati</taxon>
        <taxon>Pseudomonadota</taxon>
        <taxon>Alphaproteobacteria</taxon>
        <taxon>Rhodobacterales</taxon>
        <taxon>Paracoccaceae</taxon>
        <taxon>Amaricoccus</taxon>
    </lineage>
</organism>
<feature type="chain" id="PRO_5032884160" evidence="6">
    <location>
        <begin position="24"/>
        <end position="168"/>
    </location>
</feature>
<protein>
    <submittedName>
        <fullName evidence="8">Methanol metabolism-related c-type cytochrome</fullName>
    </submittedName>
</protein>
<keyword evidence="1 4" id="KW-0349">Heme</keyword>
<gene>
    <name evidence="8" type="ORF">HNP73_002295</name>
</gene>
<evidence type="ECO:0000256" key="3">
    <source>
        <dbReference type="ARBA" id="ARBA00023004"/>
    </source>
</evidence>
<evidence type="ECO:0000256" key="5">
    <source>
        <dbReference type="SAM" id="MobiDB-lite"/>
    </source>
</evidence>
<evidence type="ECO:0000259" key="7">
    <source>
        <dbReference type="PROSITE" id="PS51007"/>
    </source>
</evidence>
<dbReference type="InterPro" id="IPR036909">
    <property type="entry name" value="Cyt_c-like_dom_sf"/>
</dbReference>
<evidence type="ECO:0000313" key="9">
    <source>
        <dbReference type="Proteomes" id="UP000549457"/>
    </source>
</evidence>
<dbReference type="RefSeq" id="WP_184149064.1">
    <property type="nucleotide sequence ID" value="NZ_JACHFM010000002.1"/>
</dbReference>
<dbReference type="GO" id="GO:0046872">
    <property type="term" value="F:metal ion binding"/>
    <property type="evidence" value="ECO:0007669"/>
    <property type="project" value="UniProtKB-KW"/>
</dbReference>
<sequence>MTLARPILAGLATVALMAGSAMAQDKPGPAAAVSEEDGKWSAEDGTPTFKVDDQGSVDWYTFSGFRRYHSECHVCHGPDGQGSSYAPALVKSVENIDYYTFTDIVVNGKKEGNLVMPSFGTNKNIMCYLDDIYIYLRAVGSGEVPRGRPAKHADKPASFTEAENACMG</sequence>
<evidence type="ECO:0000256" key="2">
    <source>
        <dbReference type="ARBA" id="ARBA00022723"/>
    </source>
</evidence>
<evidence type="ECO:0000256" key="4">
    <source>
        <dbReference type="PROSITE-ProRule" id="PRU00433"/>
    </source>
</evidence>
<name>A0A840SH76_9RHOB</name>
<dbReference type="InterPro" id="IPR009056">
    <property type="entry name" value="Cyt_c-like_dom"/>
</dbReference>
<comment type="caution">
    <text evidence="8">The sequence shown here is derived from an EMBL/GenBank/DDBJ whole genome shotgun (WGS) entry which is preliminary data.</text>
</comment>
<reference evidence="8 9" key="1">
    <citation type="submission" date="2020-08" db="EMBL/GenBank/DDBJ databases">
        <title>Genomic Encyclopedia of Type Strains, Phase IV (KMG-IV): sequencing the most valuable type-strain genomes for metagenomic binning, comparative biology and taxonomic classification.</title>
        <authorList>
            <person name="Goeker M."/>
        </authorList>
    </citation>
    <scope>NUCLEOTIDE SEQUENCE [LARGE SCALE GENOMIC DNA]</scope>
    <source>
        <strain evidence="8 9">DSM 101730</strain>
    </source>
</reference>
<dbReference type="EMBL" id="JACHFM010000002">
    <property type="protein sequence ID" value="MBB5222359.1"/>
    <property type="molecule type" value="Genomic_DNA"/>
</dbReference>
<evidence type="ECO:0000313" key="8">
    <source>
        <dbReference type="EMBL" id="MBB5222359.1"/>
    </source>
</evidence>
<dbReference type="SUPFAM" id="SSF46626">
    <property type="entry name" value="Cytochrome c"/>
    <property type="match status" value="1"/>
</dbReference>
<dbReference type="Gene3D" id="1.10.760.10">
    <property type="entry name" value="Cytochrome c-like domain"/>
    <property type="match status" value="1"/>
</dbReference>
<dbReference type="NCBIfam" id="TIGR03874">
    <property type="entry name" value="4cys_cytochr"/>
    <property type="match status" value="1"/>
</dbReference>
<evidence type="ECO:0000256" key="1">
    <source>
        <dbReference type="ARBA" id="ARBA00022617"/>
    </source>
</evidence>
<dbReference type="Proteomes" id="UP000549457">
    <property type="component" value="Unassembled WGS sequence"/>
</dbReference>